<evidence type="ECO:0000256" key="1">
    <source>
        <dbReference type="SAM" id="MobiDB-lite"/>
    </source>
</evidence>
<organism evidence="4 5">
    <name type="scientific">Rhodococcus baikonurensis</name>
    <dbReference type="NCBI Taxonomy" id="172041"/>
    <lineage>
        <taxon>Bacteria</taxon>
        <taxon>Bacillati</taxon>
        <taxon>Actinomycetota</taxon>
        <taxon>Actinomycetes</taxon>
        <taxon>Mycobacteriales</taxon>
        <taxon>Nocardiaceae</taxon>
        <taxon>Rhodococcus</taxon>
        <taxon>Rhodococcus erythropolis group</taxon>
    </lineage>
</organism>
<accession>A0ABV5X7S4</accession>
<reference evidence="4 5" key="1">
    <citation type="submission" date="2024-09" db="EMBL/GenBank/DDBJ databases">
        <authorList>
            <person name="Sun Q."/>
            <person name="Mori K."/>
        </authorList>
    </citation>
    <scope>NUCLEOTIDE SEQUENCE [LARGE SCALE GENOMIC DNA]</scope>
    <source>
        <strain evidence="4 5">JCM 11411</strain>
    </source>
</reference>
<keyword evidence="2" id="KW-0732">Signal</keyword>
<feature type="signal peptide" evidence="2">
    <location>
        <begin position="1"/>
        <end position="24"/>
    </location>
</feature>
<evidence type="ECO:0000256" key="2">
    <source>
        <dbReference type="SAM" id="SignalP"/>
    </source>
</evidence>
<gene>
    <name evidence="4" type="ORF">ACFFQ6_00325</name>
</gene>
<feature type="region of interest" description="Disordered" evidence="1">
    <location>
        <begin position="30"/>
        <end position="50"/>
    </location>
</feature>
<evidence type="ECO:0000313" key="5">
    <source>
        <dbReference type="Proteomes" id="UP001589587"/>
    </source>
</evidence>
<name>A0ABV5X7S4_9NOCA</name>
<feature type="chain" id="PRO_5045887289" description="AMIN-like domain-containing protein" evidence="2">
    <location>
        <begin position="25"/>
        <end position="216"/>
    </location>
</feature>
<dbReference type="Proteomes" id="UP001589587">
    <property type="component" value="Unassembled WGS sequence"/>
</dbReference>
<evidence type="ECO:0000259" key="3">
    <source>
        <dbReference type="Pfam" id="PF24837"/>
    </source>
</evidence>
<dbReference type="InterPro" id="IPR056303">
    <property type="entry name" value="AMIN-like"/>
</dbReference>
<dbReference type="Pfam" id="PF24837">
    <property type="entry name" value="AMIN-like"/>
    <property type="match status" value="1"/>
</dbReference>
<protein>
    <recommendedName>
        <fullName evidence="3">AMIN-like domain-containing protein</fullName>
    </recommendedName>
</protein>
<comment type="caution">
    <text evidence="4">The sequence shown here is derived from an EMBL/GenBank/DDBJ whole genome shotgun (WGS) entry which is preliminary data.</text>
</comment>
<feature type="domain" description="AMIN-like" evidence="3">
    <location>
        <begin position="95"/>
        <end position="211"/>
    </location>
</feature>
<dbReference type="EMBL" id="JBHMAS010000002">
    <property type="protein sequence ID" value="MFB9778111.1"/>
    <property type="molecule type" value="Genomic_DNA"/>
</dbReference>
<feature type="compositionally biased region" description="Polar residues" evidence="1">
    <location>
        <begin position="37"/>
        <end position="50"/>
    </location>
</feature>
<dbReference type="PROSITE" id="PS51257">
    <property type="entry name" value="PROKAR_LIPOPROTEIN"/>
    <property type="match status" value="1"/>
</dbReference>
<keyword evidence="5" id="KW-1185">Reference proteome</keyword>
<evidence type="ECO:0000313" key="4">
    <source>
        <dbReference type="EMBL" id="MFB9778111.1"/>
    </source>
</evidence>
<sequence length="216" mass="23043">MNGRRLIALLGAIFIFVLLSGCQTDDQFDTARESNTVRESNTAGESSTQTVLDAATQTGTLQVGSPPVDAPSTEISMLPPLPNDTEIPSPNPRVEVTEIDVTDHDGFTRITYRFDGSGSVFWKAEYVSEAIRAGDSTVVDVGSRSILQVDLMGVQSDSVLDSVSHEGASITRMDSAAVNNTILQSFVGTVDIRPTYTVSTSDSPSRLTVDIPAVDN</sequence>
<proteinExistence type="predicted"/>
<dbReference type="RefSeq" id="WP_235169517.1">
    <property type="nucleotide sequence ID" value="NZ_JBHMAS010000002.1"/>
</dbReference>